<sequence length="862" mass="92422">MSDSFADLWSSTVPSTKPAPQKLGSYSSTSSQGVRRAQIDVFSLLSSAGSSAPGSRSMTPSSRTVSSSVQPPASSSPSGDAFSGLLSGTLASKPTSQMTIAERAAKAERERMEKLQQSQWTPPVQASSAWDGLDSLGQRSSPAVVSTSQSPLSDNDWGFGTPIPGASKLAAPVTAVDDDDWGLGDFGSSARQSQKASPKPATRAQNMWDLDELSNEEPLRRMTDSPSDDFDFGDREDGLLDFHEQGKVHDDDILGELGRPVDAVPRRPSPSNNQSSVPAPQSSRASVTRTVSPPPHILGQLVEMGFSIQQARIALASTDSGLDVEAALETLLNNGAGSSSRPTPPVPPRRPPLSGRDSSNNPNQSSTRHRERERSASSPSASHAESNIQEQADKLLAQASELGLSFLSKANAAWKEGRERVQKAYAERIGADNAGDSRSGNRTSNTHGRPKWMQSDDGMKVDDDRPSQNGSASRFPDESSNRKTKSPSPVSSQSSVSQPRPQLNAVDLFSTDEAPVAYVSPFRRGKPKAAPPIQNAQPARVPTPSPPLKPLIVASPSSISTSQSHKNLGAEKFKLGQYGEAESAYTRAIECLPSGHLLLVLLHNNRALVRLKTGDYNGAAGDAGIVMELVGENTWRDEQVRVKTSEEGAGVDLGDGLVKAWRRRAEALEGREKWDDARKDWEKVAGANWAASNMRGEGVRGAGRCRKMVAAERQETSGVPPPRAAKPRPATARPPPRRGPTPPSQALSNLKKANDASEAEDNAKYELKDVVDSKLLAWKGGKETNIRALISSLDSVLWPELGLQKTSIAELVTPAQVKIRYTKAIAKLHPDKLNPNNSTLEQRMIANGVFGTLNEAWNAFKQ</sequence>
<feature type="repeat" description="TPR" evidence="1">
    <location>
        <begin position="562"/>
        <end position="595"/>
    </location>
</feature>
<accession>A0A9P7VWE9</accession>
<dbReference type="SUPFAM" id="SSF48452">
    <property type="entry name" value="TPR-like"/>
    <property type="match status" value="1"/>
</dbReference>
<feature type="compositionally biased region" description="Polar residues" evidence="2">
    <location>
        <begin position="1"/>
        <end position="15"/>
    </location>
</feature>
<dbReference type="CDD" id="cd06257">
    <property type="entry name" value="DnaJ"/>
    <property type="match status" value="1"/>
</dbReference>
<feature type="compositionally biased region" description="Polar residues" evidence="2">
    <location>
        <begin position="115"/>
        <end position="128"/>
    </location>
</feature>
<feature type="compositionally biased region" description="Basic and acidic residues" evidence="2">
    <location>
        <begin position="457"/>
        <end position="466"/>
    </location>
</feature>
<dbReference type="OrthoDB" id="1717591at2759"/>
<protein>
    <recommendedName>
        <fullName evidence="3">UBA domain-containing protein</fullName>
    </recommendedName>
</protein>
<dbReference type="Gene3D" id="1.10.8.10">
    <property type="entry name" value="DNA helicase RuvA subunit, C-terminal domain"/>
    <property type="match status" value="1"/>
</dbReference>
<dbReference type="GO" id="GO:0031982">
    <property type="term" value="C:vesicle"/>
    <property type="evidence" value="ECO:0007669"/>
    <property type="project" value="TreeGrafter"/>
</dbReference>
<dbReference type="PROSITE" id="PS50030">
    <property type="entry name" value="UBA"/>
    <property type="match status" value="1"/>
</dbReference>
<dbReference type="AlphaFoldDB" id="A0A9P7VWE9"/>
<dbReference type="GO" id="GO:0005737">
    <property type="term" value="C:cytoplasm"/>
    <property type="evidence" value="ECO:0007669"/>
    <property type="project" value="TreeGrafter"/>
</dbReference>
<feature type="compositionally biased region" description="Basic and acidic residues" evidence="2">
    <location>
        <begin position="232"/>
        <end position="252"/>
    </location>
</feature>
<dbReference type="InterPro" id="IPR009060">
    <property type="entry name" value="UBA-like_sf"/>
</dbReference>
<feature type="compositionally biased region" description="Low complexity" evidence="2">
    <location>
        <begin position="376"/>
        <end position="386"/>
    </location>
</feature>
<dbReference type="EMBL" id="MU250531">
    <property type="protein sequence ID" value="KAG7447792.1"/>
    <property type="molecule type" value="Genomic_DNA"/>
</dbReference>
<dbReference type="PROSITE" id="PS50005">
    <property type="entry name" value="TPR"/>
    <property type="match status" value="1"/>
</dbReference>
<dbReference type="InterPro" id="IPR011990">
    <property type="entry name" value="TPR-like_helical_dom_sf"/>
</dbReference>
<dbReference type="GO" id="GO:0072318">
    <property type="term" value="P:clathrin coat disassembly"/>
    <property type="evidence" value="ECO:0007669"/>
    <property type="project" value="TreeGrafter"/>
</dbReference>
<proteinExistence type="predicted"/>
<evidence type="ECO:0000259" key="3">
    <source>
        <dbReference type="PROSITE" id="PS50030"/>
    </source>
</evidence>
<keyword evidence="5" id="KW-1185">Reference proteome</keyword>
<dbReference type="SMART" id="SM00028">
    <property type="entry name" value="TPR"/>
    <property type="match status" value="3"/>
</dbReference>
<reference evidence="4" key="1">
    <citation type="submission" date="2020-11" db="EMBL/GenBank/DDBJ databases">
        <title>Adaptations for nitrogen fixation in a non-lichenized fungal sporocarp promotes dispersal by wood-feeding termites.</title>
        <authorList>
            <consortium name="DOE Joint Genome Institute"/>
            <person name="Koch R.A."/>
            <person name="Yoon G."/>
            <person name="Arayal U."/>
            <person name="Lail K."/>
            <person name="Amirebrahimi M."/>
            <person name="Labutti K."/>
            <person name="Lipzen A."/>
            <person name="Riley R."/>
            <person name="Barry K."/>
            <person name="Henrissat B."/>
            <person name="Grigoriev I.V."/>
            <person name="Herr J.R."/>
            <person name="Aime M.C."/>
        </authorList>
    </citation>
    <scope>NUCLEOTIDE SEQUENCE</scope>
    <source>
        <strain evidence="4">MCA 3950</strain>
    </source>
</reference>
<comment type="caution">
    <text evidence="4">The sequence shown here is derived from an EMBL/GenBank/DDBJ whole genome shotgun (WGS) entry which is preliminary data.</text>
</comment>
<feature type="compositionally biased region" description="Low complexity" evidence="2">
    <location>
        <begin position="47"/>
        <end position="78"/>
    </location>
</feature>
<dbReference type="InterPro" id="IPR036869">
    <property type="entry name" value="J_dom_sf"/>
</dbReference>
<feature type="compositionally biased region" description="Low complexity" evidence="2">
    <location>
        <begin position="269"/>
        <end position="283"/>
    </location>
</feature>
<organism evidence="4 5">
    <name type="scientific">Guyanagaster necrorhizus</name>
    <dbReference type="NCBI Taxonomy" id="856835"/>
    <lineage>
        <taxon>Eukaryota</taxon>
        <taxon>Fungi</taxon>
        <taxon>Dikarya</taxon>
        <taxon>Basidiomycota</taxon>
        <taxon>Agaricomycotina</taxon>
        <taxon>Agaricomycetes</taxon>
        <taxon>Agaricomycetidae</taxon>
        <taxon>Agaricales</taxon>
        <taxon>Marasmiineae</taxon>
        <taxon>Physalacriaceae</taxon>
        <taxon>Guyanagaster</taxon>
    </lineage>
</organism>
<feature type="compositionally biased region" description="Polar residues" evidence="2">
    <location>
        <begin position="24"/>
        <end position="33"/>
    </location>
</feature>
<evidence type="ECO:0000313" key="4">
    <source>
        <dbReference type="EMBL" id="KAG7447792.1"/>
    </source>
</evidence>
<dbReference type="GO" id="GO:0030276">
    <property type="term" value="F:clathrin binding"/>
    <property type="evidence" value="ECO:0007669"/>
    <property type="project" value="TreeGrafter"/>
</dbReference>
<dbReference type="SUPFAM" id="SSF46565">
    <property type="entry name" value="Chaperone J-domain"/>
    <property type="match status" value="1"/>
</dbReference>
<dbReference type="RefSeq" id="XP_043041292.1">
    <property type="nucleotide sequence ID" value="XM_043183079.1"/>
</dbReference>
<feature type="region of interest" description="Disordered" evidence="2">
    <location>
        <begin position="522"/>
        <end position="546"/>
    </location>
</feature>
<feature type="compositionally biased region" description="Polar residues" evidence="2">
    <location>
        <begin position="436"/>
        <end position="447"/>
    </location>
</feature>
<dbReference type="Gene3D" id="1.10.287.110">
    <property type="entry name" value="DnaJ domain"/>
    <property type="match status" value="1"/>
</dbReference>
<dbReference type="PANTHER" id="PTHR23172">
    <property type="entry name" value="AUXILIN/CYCLIN G-ASSOCIATED KINASE-RELATED"/>
    <property type="match status" value="1"/>
</dbReference>
<dbReference type="Proteomes" id="UP000812287">
    <property type="component" value="Unassembled WGS sequence"/>
</dbReference>
<feature type="region of interest" description="Disordered" evidence="2">
    <location>
        <begin position="1"/>
        <end position="34"/>
    </location>
</feature>
<feature type="compositionally biased region" description="Polar residues" evidence="2">
    <location>
        <begin position="89"/>
        <end position="99"/>
    </location>
</feature>
<feature type="compositionally biased region" description="Low complexity" evidence="2">
    <location>
        <begin position="486"/>
        <end position="499"/>
    </location>
</feature>
<gene>
    <name evidence="4" type="ORF">BT62DRAFT_891663</name>
</gene>
<keyword evidence="1" id="KW-0802">TPR repeat</keyword>
<dbReference type="SUPFAM" id="SSF46934">
    <property type="entry name" value="UBA-like"/>
    <property type="match status" value="1"/>
</dbReference>
<evidence type="ECO:0000256" key="2">
    <source>
        <dbReference type="SAM" id="MobiDB-lite"/>
    </source>
</evidence>
<evidence type="ECO:0000256" key="1">
    <source>
        <dbReference type="PROSITE-ProRule" id="PRU00339"/>
    </source>
</evidence>
<dbReference type="PANTHER" id="PTHR23172:SF19">
    <property type="entry name" value="J DOMAIN-CONTAINING PROTEIN"/>
    <property type="match status" value="1"/>
</dbReference>
<feature type="compositionally biased region" description="Pro residues" evidence="2">
    <location>
        <begin position="732"/>
        <end position="743"/>
    </location>
</feature>
<name>A0A9P7VWE9_9AGAR</name>
<feature type="compositionally biased region" description="Pro residues" evidence="2">
    <location>
        <begin position="342"/>
        <end position="351"/>
    </location>
</feature>
<dbReference type="FunFam" id="1.10.287.110:FF:000002">
    <property type="entry name" value="putative tyrosine-protein phosphatase auxilin isoform X2"/>
    <property type="match status" value="1"/>
</dbReference>
<dbReference type="Pfam" id="PF22562">
    <property type="entry name" value="UBA_7"/>
    <property type="match status" value="1"/>
</dbReference>
<dbReference type="GO" id="GO:0072583">
    <property type="term" value="P:clathrin-dependent endocytosis"/>
    <property type="evidence" value="ECO:0007669"/>
    <property type="project" value="TreeGrafter"/>
</dbReference>
<dbReference type="InterPro" id="IPR019734">
    <property type="entry name" value="TPR_rpt"/>
</dbReference>
<dbReference type="InterPro" id="IPR015940">
    <property type="entry name" value="UBA"/>
</dbReference>
<feature type="region of interest" description="Disordered" evidence="2">
    <location>
        <begin position="712"/>
        <end position="761"/>
    </location>
</feature>
<feature type="domain" description="UBA" evidence="3">
    <location>
        <begin position="292"/>
        <end position="334"/>
    </location>
</feature>
<dbReference type="GeneID" id="66105376"/>
<evidence type="ECO:0000313" key="5">
    <source>
        <dbReference type="Proteomes" id="UP000812287"/>
    </source>
</evidence>
<feature type="region of interest" description="Disordered" evidence="2">
    <location>
        <begin position="333"/>
        <end position="387"/>
    </location>
</feature>
<feature type="compositionally biased region" description="Basic and acidic residues" evidence="2">
    <location>
        <begin position="103"/>
        <end position="114"/>
    </location>
</feature>
<feature type="region of interest" description="Disordered" evidence="2">
    <location>
        <begin position="47"/>
        <end position="296"/>
    </location>
</feature>
<dbReference type="InterPro" id="IPR001623">
    <property type="entry name" value="DnaJ_domain"/>
</dbReference>
<feature type="region of interest" description="Disordered" evidence="2">
    <location>
        <begin position="428"/>
        <end position="502"/>
    </location>
</feature>
<feature type="compositionally biased region" description="Polar residues" evidence="2">
    <location>
        <begin position="137"/>
        <end position="153"/>
    </location>
</feature>
<dbReference type="Gene3D" id="1.25.40.10">
    <property type="entry name" value="Tetratricopeptide repeat domain"/>
    <property type="match status" value="1"/>
</dbReference>